<evidence type="ECO:0000313" key="2">
    <source>
        <dbReference type="Proteomes" id="UP000254495"/>
    </source>
</evidence>
<dbReference type="AlphaFoldDB" id="A0A376VFY3"/>
<dbReference type="Proteomes" id="UP000254495">
    <property type="component" value="Unassembled WGS sequence"/>
</dbReference>
<name>A0A376VFY3_ECOLX</name>
<gene>
    <name evidence="1" type="ORF">NCTC9077_01269</name>
</gene>
<dbReference type="RefSeq" id="WP_000108166.1">
    <property type="nucleotide sequence ID" value="NZ_BIBR01000003.1"/>
</dbReference>
<evidence type="ECO:0000313" key="1">
    <source>
        <dbReference type="EMBL" id="STJ09640.1"/>
    </source>
</evidence>
<dbReference type="EMBL" id="UGCU01000001">
    <property type="protein sequence ID" value="STJ09640.1"/>
    <property type="molecule type" value="Genomic_DNA"/>
</dbReference>
<reference evidence="1 2" key="1">
    <citation type="submission" date="2018-06" db="EMBL/GenBank/DDBJ databases">
        <authorList>
            <consortium name="Pathogen Informatics"/>
            <person name="Doyle S."/>
        </authorList>
    </citation>
    <scope>NUCLEOTIDE SEQUENCE [LARGE SCALE GENOMIC DNA]</scope>
    <source>
        <strain evidence="1 2">NCTC9077</strain>
    </source>
</reference>
<organism evidence="1 2">
    <name type="scientific">Escherichia coli</name>
    <dbReference type="NCBI Taxonomy" id="562"/>
    <lineage>
        <taxon>Bacteria</taxon>
        <taxon>Pseudomonadati</taxon>
        <taxon>Pseudomonadota</taxon>
        <taxon>Gammaproteobacteria</taxon>
        <taxon>Enterobacterales</taxon>
        <taxon>Enterobacteriaceae</taxon>
        <taxon>Escherichia</taxon>
    </lineage>
</organism>
<protein>
    <submittedName>
        <fullName evidence="1">Uncharacterized protein</fullName>
    </submittedName>
</protein>
<proteinExistence type="predicted"/>
<accession>A0A376VFY3</accession>
<sequence length="102" mass="11284">MSTTHNVTLQMYDLIISLQEAVNKALTFPTELTITQAVINLESTREALELLIEACKQSEGAQIEADELSDLIIVINDTTEIMQQAVADLQPLINELIDKANN</sequence>